<feature type="domain" description="Nucleotide modification associated" evidence="1">
    <location>
        <begin position="25"/>
        <end position="85"/>
    </location>
</feature>
<keyword evidence="3" id="KW-1185">Reference proteome</keyword>
<reference evidence="2 3" key="1">
    <citation type="submission" date="2017-10" db="EMBL/GenBank/DDBJ databases">
        <title>Paenichitinophaga pekingensis gen. nov., sp. nov., isolated from activated sludge.</title>
        <authorList>
            <person name="Jin D."/>
            <person name="Kong X."/>
            <person name="Deng Y."/>
            <person name="Bai Z."/>
        </authorList>
    </citation>
    <scope>NUCLEOTIDE SEQUENCE [LARGE SCALE GENOMIC DNA]</scope>
    <source>
        <strain evidence="2 3">13</strain>
    </source>
</reference>
<dbReference type="Pfam" id="PF07659">
    <property type="entry name" value="DUF1599"/>
    <property type="match status" value="2"/>
</dbReference>
<protein>
    <recommendedName>
        <fullName evidence="1">Nucleotide modification associated domain-containing protein</fullName>
    </recommendedName>
</protein>
<dbReference type="RefSeq" id="WP_098194947.1">
    <property type="nucleotide sequence ID" value="NZ_CP023777.1"/>
</dbReference>
<dbReference type="InterPro" id="IPR011630">
    <property type="entry name" value="DUF1599"/>
</dbReference>
<name>A0A291QXI7_9BACT</name>
<dbReference type="AlphaFoldDB" id="A0A291QXI7"/>
<dbReference type="EMBL" id="CP023777">
    <property type="protein sequence ID" value="ATL48574.1"/>
    <property type="molecule type" value="Genomic_DNA"/>
</dbReference>
<evidence type="ECO:0000313" key="3">
    <source>
        <dbReference type="Proteomes" id="UP000220133"/>
    </source>
</evidence>
<dbReference type="KEGG" id="cbae:COR50_16170"/>
<accession>A0A291QXI7</accession>
<organism evidence="2 3">
    <name type="scientific">Chitinophaga caeni</name>
    <dbReference type="NCBI Taxonomy" id="2029983"/>
    <lineage>
        <taxon>Bacteria</taxon>
        <taxon>Pseudomonadati</taxon>
        <taxon>Bacteroidota</taxon>
        <taxon>Chitinophagia</taxon>
        <taxon>Chitinophagales</taxon>
        <taxon>Chitinophagaceae</taxon>
        <taxon>Chitinophaga</taxon>
    </lineage>
</organism>
<feature type="domain" description="Nucleotide modification associated" evidence="1">
    <location>
        <begin position="118"/>
        <end position="177"/>
    </location>
</feature>
<dbReference type="OrthoDB" id="659365at2"/>
<proteinExistence type="predicted"/>
<gene>
    <name evidence="2" type="ORF">COR50_16170</name>
</gene>
<sequence>MANNLQTAQQYAAVISACKDVFIKKTKDYGTSWRVLRPISIVDQLFIKAQRIRTIQELKTQKVNESIDGEFAAIVNYGIIALMQMQLNDDPYTDLPVAEVSRLYDLQVSHISGIMEQKNHDYGEAWRDMSQESFVDLILTKLLRIKQILKNEGRTIASEGIDSNFVDITNYAIFALILIGEAEQN</sequence>
<evidence type="ECO:0000313" key="2">
    <source>
        <dbReference type="EMBL" id="ATL48574.1"/>
    </source>
</evidence>
<dbReference type="Proteomes" id="UP000220133">
    <property type="component" value="Chromosome"/>
</dbReference>
<evidence type="ECO:0000259" key="1">
    <source>
        <dbReference type="Pfam" id="PF07659"/>
    </source>
</evidence>